<organism evidence="12 13">
    <name type="scientific">Phormidesmis priestleyi Ana</name>
    <dbReference type="NCBI Taxonomy" id="1666911"/>
    <lineage>
        <taxon>Bacteria</taxon>
        <taxon>Bacillati</taxon>
        <taxon>Cyanobacteriota</taxon>
        <taxon>Cyanophyceae</taxon>
        <taxon>Leptolyngbyales</taxon>
        <taxon>Leptolyngbyaceae</taxon>
        <taxon>Phormidesmis</taxon>
    </lineage>
</organism>
<dbReference type="CDD" id="cd18539">
    <property type="entry name" value="SRP_G"/>
    <property type="match status" value="1"/>
</dbReference>
<dbReference type="FunFam" id="3.40.50.300:FF:000022">
    <property type="entry name" value="Signal recognition particle 54 kDa subunit"/>
    <property type="match status" value="1"/>
</dbReference>
<dbReference type="PANTHER" id="PTHR11564:SF5">
    <property type="entry name" value="SIGNAL RECOGNITION PARTICLE SUBUNIT SRP54"/>
    <property type="match status" value="1"/>
</dbReference>
<feature type="compositionally biased region" description="Low complexity" evidence="10">
    <location>
        <begin position="465"/>
        <end position="478"/>
    </location>
</feature>
<evidence type="ECO:0000256" key="1">
    <source>
        <dbReference type="ARBA" id="ARBA00005450"/>
    </source>
</evidence>
<feature type="region of interest" description="Disordered" evidence="10">
    <location>
        <begin position="460"/>
        <end position="494"/>
    </location>
</feature>
<dbReference type="Proteomes" id="UP000050465">
    <property type="component" value="Unassembled WGS sequence"/>
</dbReference>
<evidence type="ECO:0000259" key="11">
    <source>
        <dbReference type="PROSITE" id="PS00300"/>
    </source>
</evidence>
<dbReference type="InterPro" id="IPR042101">
    <property type="entry name" value="SRP54_N_sf"/>
</dbReference>
<comment type="subcellular location">
    <subcellularLocation>
        <location evidence="9">Cytoplasm</location>
    </subcellularLocation>
    <text evidence="9">The SRP-RNC complex is targeted to the cytoplasmic membrane.</text>
</comment>
<evidence type="ECO:0000256" key="10">
    <source>
        <dbReference type="SAM" id="MobiDB-lite"/>
    </source>
</evidence>
<evidence type="ECO:0000256" key="7">
    <source>
        <dbReference type="ARBA" id="ARBA00023274"/>
    </source>
</evidence>
<keyword evidence="5 9" id="KW-0342">GTP-binding</keyword>
<dbReference type="EMBL" id="LJZR01000011">
    <property type="protein sequence ID" value="KPQ35618.1"/>
    <property type="molecule type" value="Genomic_DNA"/>
</dbReference>
<dbReference type="InterPro" id="IPR022941">
    <property type="entry name" value="SRP54"/>
</dbReference>
<protein>
    <recommendedName>
        <fullName evidence="9">Signal recognition particle protein</fullName>
        <ecNumber evidence="9">3.6.5.4</ecNumber>
    </recommendedName>
    <alternativeName>
        <fullName evidence="9">Fifty-four homolog</fullName>
    </alternativeName>
</protein>
<dbReference type="GO" id="GO:0048500">
    <property type="term" value="C:signal recognition particle"/>
    <property type="evidence" value="ECO:0007669"/>
    <property type="project" value="UniProtKB-UniRule"/>
</dbReference>
<accession>A0A0N8KN58</accession>
<evidence type="ECO:0000256" key="9">
    <source>
        <dbReference type="HAMAP-Rule" id="MF_00306"/>
    </source>
</evidence>
<dbReference type="GO" id="GO:0005525">
    <property type="term" value="F:GTP binding"/>
    <property type="evidence" value="ECO:0007669"/>
    <property type="project" value="UniProtKB-UniRule"/>
</dbReference>
<gene>
    <name evidence="9 12" type="primary">ffh</name>
    <name evidence="12" type="ORF">HLUCCA11_10230</name>
</gene>
<feature type="binding site" evidence="9">
    <location>
        <begin position="107"/>
        <end position="114"/>
    </location>
    <ligand>
        <name>GTP</name>
        <dbReference type="ChEBI" id="CHEBI:37565"/>
    </ligand>
</feature>
<dbReference type="InterPro" id="IPR000897">
    <property type="entry name" value="SRP54_GTPase_dom"/>
</dbReference>
<dbReference type="GO" id="GO:0003924">
    <property type="term" value="F:GTPase activity"/>
    <property type="evidence" value="ECO:0007669"/>
    <property type="project" value="UniProtKB-UniRule"/>
</dbReference>
<dbReference type="AlphaFoldDB" id="A0A0N8KN58"/>
<dbReference type="NCBIfam" id="TIGR00959">
    <property type="entry name" value="ffh"/>
    <property type="match status" value="1"/>
</dbReference>
<dbReference type="InterPro" id="IPR004780">
    <property type="entry name" value="SRP"/>
</dbReference>
<dbReference type="SMART" id="SM00962">
    <property type="entry name" value="SRP54"/>
    <property type="match status" value="1"/>
</dbReference>
<evidence type="ECO:0000256" key="8">
    <source>
        <dbReference type="ARBA" id="ARBA00048027"/>
    </source>
</evidence>
<dbReference type="Pfam" id="PF02978">
    <property type="entry name" value="SRP_SPB"/>
    <property type="match status" value="1"/>
</dbReference>
<dbReference type="InterPro" id="IPR004125">
    <property type="entry name" value="Signal_recog_particle_SRP54_M"/>
</dbReference>
<comment type="caution">
    <text evidence="12">The sequence shown here is derived from an EMBL/GenBank/DDBJ whole genome shotgun (WGS) entry which is preliminary data.</text>
</comment>
<dbReference type="GO" id="GO:0006614">
    <property type="term" value="P:SRP-dependent cotranslational protein targeting to membrane"/>
    <property type="evidence" value="ECO:0007669"/>
    <property type="project" value="InterPro"/>
</dbReference>
<comment type="similarity">
    <text evidence="1 9">Belongs to the GTP-binding SRP family. SRP54 subfamily.</text>
</comment>
<proteinExistence type="inferred from homology"/>
<dbReference type="STRING" id="1666911.HLUCCA11_10230"/>
<keyword evidence="7 9" id="KW-0687">Ribonucleoprotein</keyword>
<keyword evidence="2 9" id="KW-0547">Nucleotide-binding</keyword>
<dbReference type="SUPFAM" id="SSF52540">
    <property type="entry name" value="P-loop containing nucleoside triphosphate hydrolases"/>
    <property type="match status" value="1"/>
</dbReference>
<dbReference type="InterPro" id="IPR013822">
    <property type="entry name" value="Signal_recog_particl_SRP54_hlx"/>
</dbReference>
<evidence type="ECO:0000313" key="13">
    <source>
        <dbReference type="Proteomes" id="UP000050465"/>
    </source>
</evidence>
<dbReference type="SMART" id="SM00382">
    <property type="entry name" value="AAA"/>
    <property type="match status" value="1"/>
</dbReference>
<dbReference type="Gene3D" id="1.20.120.140">
    <property type="entry name" value="Signal recognition particle SRP54, nucleotide-binding domain"/>
    <property type="match status" value="1"/>
</dbReference>
<comment type="domain">
    <text evidence="9">Composed of three domains: the N-terminal N domain, which is responsible for interactions with the ribosome, the central G domain, which binds GTP, and the C-terminal M domain, which binds the RNA and the signal sequence of the RNC.</text>
</comment>
<feature type="domain" description="SRP54-type proteins GTP-binding" evidence="11">
    <location>
        <begin position="268"/>
        <end position="281"/>
    </location>
</feature>
<dbReference type="PROSITE" id="PS00300">
    <property type="entry name" value="SRP54"/>
    <property type="match status" value="1"/>
</dbReference>
<name>A0A0N8KN58_9CYAN</name>
<sequence>MFEALSDQFESAWKKLRGQDKISEANITEALREVRRALLEADANLDVVKGFVADVKEKAQGANVVSGVRPDQQFIKIVYDELVETMGETNVPLADSDSKPTVVLMAGLQGTGKTTATAKLALHLRKQERSTLLVATDVYRPAAIDQLLTLGKQINVPVFEIGADVSPVEIARQGLAKAKEDGIDTVIIDTAGRLQIDTDMMAELAQIKEVVQPDEVLLVVDAMTGQEAATLTRTFHDEIGITGAILTKMDGDSRGGAALSVRRISGQPIKFIGVGEKVEALQPFYPDRMASRILGMGDVLTLVEKAQEEVDIADAEKLQEKILSAQFDFNDFLKQTRLMKNMGSLAGIMKLIPGMGNKLSSDQLQQGEQQLKRCEAMINSMTMEERQNPEVLAGSPSRRRRVAKGAGYAEKDISKLVTDFQRMRGLMQQMGQGNMGLPGFDGGFPGMGGNPMGGMGGMGGGNPMGGRPMPGWRGAPNPNKKKKKNKKRKGFGSL</sequence>
<dbReference type="SUPFAM" id="SSF47446">
    <property type="entry name" value="Signal peptide-binding domain"/>
    <property type="match status" value="1"/>
</dbReference>
<feature type="binding site" evidence="9">
    <location>
        <begin position="189"/>
        <end position="193"/>
    </location>
    <ligand>
        <name>GTP</name>
        <dbReference type="ChEBI" id="CHEBI:37565"/>
    </ligand>
</feature>
<dbReference type="HAMAP" id="MF_00306">
    <property type="entry name" value="SRP54"/>
    <property type="match status" value="1"/>
</dbReference>
<keyword evidence="6 9" id="KW-0733">Signal recognition particle</keyword>
<dbReference type="Gene3D" id="3.40.50.300">
    <property type="entry name" value="P-loop containing nucleotide triphosphate hydrolases"/>
    <property type="match status" value="1"/>
</dbReference>
<evidence type="ECO:0000256" key="4">
    <source>
        <dbReference type="ARBA" id="ARBA00022884"/>
    </source>
</evidence>
<keyword evidence="4 9" id="KW-0694">RNA-binding</keyword>
<dbReference type="PATRIC" id="fig|1666911.3.peg.5376"/>
<evidence type="ECO:0000256" key="6">
    <source>
        <dbReference type="ARBA" id="ARBA00023135"/>
    </source>
</evidence>
<dbReference type="InterPro" id="IPR003593">
    <property type="entry name" value="AAA+_ATPase"/>
</dbReference>
<reference evidence="12 13" key="1">
    <citation type="submission" date="2015-09" db="EMBL/GenBank/DDBJ databases">
        <title>Identification and resolution of microdiversity through metagenomic sequencing of parallel consortia.</title>
        <authorList>
            <person name="Nelson W.C."/>
            <person name="Romine M.F."/>
            <person name="Lindemann S.R."/>
        </authorList>
    </citation>
    <scope>NUCLEOTIDE SEQUENCE [LARGE SCALE GENOMIC DNA]</scope>
    <source>
        <strain evidence="12">Ana</strain>
    </source>
</reference>
<evidence type="ECO:0000313" key="12">
    <source>
        <dbReference type="EMBL" id="KPQ35618.1"/>
    </source>
</evidence>
<comment type="subunit">
    <text evidence="9">Part of the signal recognition particle protein translocation system, which is composed of SRP and FtsY.</text>
</comment>
<dbReference type="Pfam" id="PF02881">
    <property type="entry name" value="SRP54_N"/>
    <property type="match status" value="1"/>
</dbReference>
<keyword evidence="9" id="KW-0963">Cytoplasm</keyword>
<dbReference type="InterPro" id="IPR027417">
    <property type="entry name" value="P-loop_NTPase"/>
</dbReference>
<dbReference type="SMART" id="SM00963">
    <property type="entry name" value="SRP54_N"/>
    <property type="match status" value="1"/>
</dbReference>
<evidence type="ECO:0000256" key="2">
    <source>
        <dbReference type="ARBA" id="ARBA00022741"/>
    </source>
</evidence>
<dbReference type="GO" id="GO:0008312">
    <property type="term" value="F:7S RNA binding"/>
    <property type="evidence" value="ECO:0007669"/>
    <property type="project" value="InterPro"/>
</dbReference>
<dbReference type="PANTHER" id="PTHR11564">
    <property type="entry name" value="SIGNAL RECOGNITION PARTICLE 54K PROTEIN SRP54"/>
    <property type="match status" value="1"/>
</dbReference>
<evidence type="ECO:0000256" key="5">
    <source>
        <dbReference type="ARBA" id="ARBA00023134"/>
    </source>
</evidence>
<evidence type="ECO:0000256" key="3">
    <source>
        <dbReference type="ARBA" id="ARBA00022801"/>
    </source>
</evidence>
<dbReference type="Gene3D" id="1.10.260.30">
    <property type="entry name" value="Signal recognition particle, SRP54 subunit, M-domain"/>
    <property type="match status" value="1"/>
</dbReference>
<comment type="catalytic activity">
    <reaction evidence="8 9">
        <text>GTP + H2O = GDP + phosphate + H(+)</text>
        <dbReference type="Rhea" id="RHEA:19669"/>
        <dbReference type="ChEBI" id="CHEBI:15377"/>
        <dbReference type="ChEBI" id="CHEBI:15378"/>
        <dbReference type="ChEBI" id="CHEBI:37565"/>
        <dbReference type="ChEBI" id="CHEBI:43474"/>
        <dbReference type="ChEBI" id="CHEBI:58189"/>
        <dbReference type="EC" id="3.6.5.4"/>
    </reaction>
</comment>
<dbReference type="Pfam" id="PF00448">
    <property type="entry name" value="SRP54"/>
    <property type="match status" value="1"/>
</dbReference>
<feature type="binding site" evidence="9">
    <location>
        <begin position="247"/>
        <end position="250"/>
    </location>
    <ligand>
        <name>GTP</name>
        <dbReference type="ChEBI" id="CHEBI:37565"/>
    </ligand>
</feature>
<keyword evidence="3 9" id="KW-0378">Hydrolase</keyword>
<comment type="function">
    <text evidence="9">Involved in targeting and insertion of nascent membrane proteins into the cytoplasmic membrane. Binds to the hydrophobic signal sequence of the ribosome-nascent chain (RNC) as it emerges from the ribosomes. The SRP-RNC complex is then targeted to the cytoplasmic membrane where it interacts with the SRP receptor FtsY.</text>
</comment>
<dbReference type="InterPro" id="IPR036891">
    <property type="entry name" value="Signal_recog_part_SRP54_M_sf"/>
</dbReference>
<feature type="compositionally biased region" description="Basic residues" evidence="10">
    <location>
        <begin position="479"/>
        <end position="494"/>
    </location>
</feature>
<dbReference type="EC" id="3.6.5.4" evidence="9"/>